<dbReference type="AlphaFoldDB" id="A0A6J2U0X7"/>
<dbReference type="OrthoDB" id="128536at2759"/>
<dbReference type="Pfam" id="PF04032">
    <property type="entry name" value="Rpr2"/>
    <property type="match status" value="1"/>
</dbReference>
<feature type="region of interest" description="Disordered" evidence="5">
    <location>
        <begin position="86"/>
        <end position="132"/>
    </location>
</feature>
<gene>
    <name evidence="7" type="primary">LOC115628721</name>
</gene>
<evidence type="ECO:0000256" key="5">
    <source>
        <dbReference type="SAM" id="MobiDB-lite"/>
    </source>
</evidence>
<name>A0A6J2U0X7_DROLE</name>
<keyword evidence="2" id="KW-0479">Metal-binding</keyword>
<proteinExistence type="inferred from homology"/>
<feature type="compositionally biased region" description="Basic residues" evidence="5">
    <location>
        <begin position="94"/>
        <end position="110"/>
    </location>
</feature>
<dbReference type="InterPro" id="IPR007175">
    <property type="entry name" value="Rpr2/Snm1/Rpp21"/>
</dbReference>
<dbReference type="GeneID" id="115628721"/>
<protein>
    <submittedName>
        <fullName evidence="7">Ribonuclease P protein subunit p21</fullName>
    </submittedName>
</protein>
<dbReference type="PANTHER" id="PTHR14742:SF0">
    <property type="entry name" value="RIBONUCLEASE P PROTEIN SUBUNIT P21"/>
    <property type="match status" value="1"/>
</dbReference>
<dbReference type="GO" id="GO:0008033">
    <property type="term" value="P:tRNA processing"/>
    <property type="evidence" value="ECO:0007669"/>
    <property type="project" value="UniProtKB-KW"/>
</dbReference>
<evidence type="ECO:0000313" key="7">
    <source>
        <dbReference type="RefSeq" id="XP_030380777.1"/>
    </source>
</evidence>
<evidence type="ECO:0000256" key="3">
    <source>
        <dbReference type="ARBA" id="ARBA00022833"/>
    </source>
</evidence>
<dbReference type="GO" id="GO:0005655">
    <property type="term" value="C:nucleolar ribonuclease P complex"/>
    <property type="evidence" value="ECO:0007669"/>
    <property type="project" value="TreeGrafter"/>
</dbReference>
<keyword evidence="6" id="KW-1185">Reference proteome</keyword>
<feature type="compositionally biased region" description="Polar residues" evidence="5">
    <location>
        <begin position="117"/>
        <end position="132"/>
    </location>
</feature>
<dbReference type="CTD" id="79897"/>
<evidence type="ECO:0000313" key="6">
    <source>
        <dbReference type="Proteomes" id="UP000504634"/>
    </source>
</evidence>
<dbReference type="GO" id="GO:0046872">
    <property type="term" value="F:metal ion binding"/>
    <property type="evidence" value="ECO:0007669"/>
    <property type="project" value="UniProtKB-KW"/>
</dbReference>
<accession>A0A6J2U0X7</accession>
<evidence type="ECO:0000256" key="4">
    <source>
        <dbReference type="ARBA" id="ARBA00038402"/>
    </source>
</evidence>
<organism evidence="6 7">
    <name type="scientific">Drosophila lebanonensis</name>
    <name type="common">Fruit fly</name>
    <name type="synonym">Scaptodrosophila lebanonensis</name>
    <dbReference type="NCBI Taxonomy" id="7225"/>
    <lineage>
        <taxon>Eukaryota</taxon>
        <taxon>Metazoa</taxon>
        <taxon>Ecdysozoa</taxon>
        <taxon>Arthropoda</taxon>
        <taxon>Hexapoda</taxon>
        <taxon>Insecta</taxon>
        <taxon>Pterygota</taxon>
        <taxon>Neoptera</taxon>
        <taxon>Endopterygota</taxon>
        <taxon>Diptera</taxon>
        <taxon>Brachycera</taxon>
        <taxon>Muscomorpha</taxon>
        <taxon>Ephydroidea</taxon>
        <taxon>Drosophilidae</taxon>
        <taxon>Scaptodrosophila</taxon>
    </lineage>
</organism>
<sequence>MAKNKRKVFGQRHVCSRMNFLYQAANLMAQNNNNTLAAYYGKLCRNVGTKAVMHIAPAVKRTLCKRCSLPLLPGVNTALVVEQEHEVPSTAKAGGKRRNRRRRRRRRGKPAKGQANAEASGSRSGSEQKSTTIDDNATLQLQCGLCQKQRRFCVDAEKECWLERPEALAQVITMNARQGVAALHRDSYSCDKPTADH</sequence>
<comment type="similarity">
    <text evidence="4">Belongs to the eukaryotic/archaeal RNase P protein component 4 family.</text>
</comment>
<keyword evidence="1" id="KW-0819">tRNA processing</keyword>
<dbReference type="Proteomes" id="UP000504634">
    <property type="component" value="Unplaced"/>
</dbReference>
<evidence type="ECO:0000256" key="2">
    <source>
        <dbReference type="ARBA" id="ARBA00022723"/>
    </source>
</evidence>
<dbReference type="PANTHER" id="PTHR14742">
    <property type="entry name" value="RIBONUCLEASE P SUBUNIT P21"/>
    <property type="match status" value="1"/>
</dbReference>
<evidence type="ECO:0000256" key="1">
    <source>
        <dbReference type="ARBA" id="ARBA00022694"/>
    </source>
</evidence>
<dbReference type="RefSeq" id="XP_030380777.1">
    <property type="nucleotide sequence ID" value="XM_030524917.1"/>
</dbReference>
<keyword evidence="3" id="KW-0862">Zinc</keyword>
<reference evidence="7" key="1">
    <citation type="submission" date="2025-08" db="UniProtKB">
        <authorList>
            <consortium name="RefSeq"/>
        </authorList>
    </citation>
    <scope>IDENTIFICATION</scope>
    <source>
        <strain evidence="7">11010-0011.00</strain>
        <tissue evidence="7">Whole body</tissue>
    </source>
</reference>